<keyword evidence="3" id="KW-1185">Reference proteome</keyword>
<evidence type="ECO:0000313" key="2">
    <source>
        <dbReference type="EMBL" id="GFN85682.1"/>
    </source>
</evidence>
<sequence>TVLQYSNGKAVDDVISHLAQRLFDKVVSEVPESLYFWFCGISVAWPSCYDVVLDLFKGLITF</sequence>
<proteinExistence type="predicted"/>
<protein>
    <recommendedName>
        <fullName evidence="1">Dynein axonemal assembly factor 5 TPR repeats domain-containing protein</fullName>
    </recommendedName>
</protein>
<gene>
    <name evidence="2" type="ORF">PoB_001218800</name>
</gene>
<dbReference type="Pfam" id="PF25757">
    <property type="entry name" value="TPR_DNAAF5"/>
    <property type="match status" value="1"/>
</dbReference>
<name>A0AAV3YT04_9GAST</name>
<dbReference type="InterPro" id="IPR057978">
    <property type="entry name" value="TPR_DAAF5"/>
</dbReference>
<evidence type="ECO:0000259" key="1">
    <source>
        <dbReference type="Pfam" id="PF25757"/>
    </source>
</evidence>
<comment type="caution">
    <text evidence="2">The sequence shown here is derived from an EMBL/GenBank/DDBJ whole genome shotgun (WGS) entry which is preliminary data.</text>
</comment>
<dbReference type="AlphaFoldDB" id="A0AAV3YT04"/>
<organism evidence="2 3">
    <name type="scientific">Plakobranchus ocellatus</name>
    <dbReference type="NCBI Taxonomy" id="259542"/>
    <lineage>
        <taxon>Eukaryota</taxon>
        <taxon>Metazoa</taxon>
        <taxon>Spiralia</taxon>
        <taxon>Lophotrochozoa</taxon>
        <taxon>Mollusca</taxon>
        <taxon>Gastropoda</taxon>
        <taxon>Heterobranchia</taxon>
        <taxon>Euthyneura</taxon>
        <taxon>Panpulmonata</taxon>
        <taxon>Sacoglossa</taxon>
        <taxon>Placobranchoidea</taxon>
        <taxon>Plakobranchidae</taxon>
        <taxon>Plakobranchus</taxon>
    </lineage>
</organism>
<evidence type="ECO:0000313" key="3">
    <source>
        <dbReference type="Proteomes" id="UP000735302"/>
    </source>
</evidence>
<feature type="domain" description="Dynein axonemal assembly factor 5 TPR repeats" evidence="1">
    <location>
        <begin position="1"/>
        <end position="26"/>
    </location>
</feature>
<feature type="non-terminal residue" evidence="2">
    <location>
        <position position="1"/>
    </location>
</feature>
<dbReference type="EMBL" id="BLXT01001442">
    <property type="protein sequence ID" value="GFN85682.1"/>
    <property type="molecule type" value="Genomic_DNA"/>
</dbReference>
<dbReference type="Proteomes" id="UP000735302">
    <property type="component" value="Unassembled WGS sequence"/>
</dbReference>
<accession>A0AAV3YT04</accession>
<reference evidence="2 3" key="1">
    <citation type="journal article" date="2021" name="Elife">
        <title>Chloroplast acquisition without the gene transfer in kleptoplastic sea slugs, Plakobranchus ocellatus.</title>
        <authorList>
            <person name="Maeda T."/>
            <person name="Takahashi S."/>
            <person name="Yoshida T."/>
            <person name="Shimamura S."/>
            <person name="Takaki Y."/>
            <person name="Nagai Y."/>
            <person name="Toyoda A."/>
            <person name="Suzuki Y."/>
            <person name="Arimoto A."/>
            <person name="Ishii H."/>
            <person name="Satoh N."/>
            <person name="Nishiyama T."/>
            <person name="Hasebe M."/>
            <person name="Maruyama T."/>
            <person name="Minagawa J."/>
            <person name="Obokata J."/>
            <person name="Shigenobu S."/>
        </authorList>
    </citation>
    <scope>NUCLEOTIDE SEQUENCE [LARGE SCALE GENOMIC DNA]</scope>
</reference>